<name>A0ABM8WQP6_9BURK</name>
<comment type="caution">
    <text evidence="2">The sequence shown here is derived from an EMBL/GenBank/DDBJ whole genome shotgun (WGS) entry which is preliminary data.</text>
</comment>
<dbReference type="Proteomes" id="UP000701702">
    <property type="component" value="Unassembled WGS sequence"/>
</dbReference>
<proteinExistence type="predicted"/>
<evidence type="ECO:0000313" key="3">
    <source>
        <dbReference type="Proteomes" id="UP000701702"/>
    </source>
</evidence>
<sequence>MEGVEVGTADVIEDGVERTAGGQGRQGVVQFREPTPDDN</sequence>
<dbReference type="EMBL" id="CAJZAF010000007">
    <property type="protein sequence ID" value="CAG9169717.1"/>
    <property type="molecule type" value="Genomic_DNA"/>
</dbReference>
<keyword evidence="3" id="KW-1185">Reference proteome</keyword>
<protein>
    <submittedName>
        <fullName evidence="2">Uncharacterized protein</fullName>
    </submittedName>
</protein>
<organism evidence="2 3">
    <name type="scientific">Cupriavidus pinatubonensis</name>
    <dbReference type="NCBI Taxonomy" id="248026"/>
    <lineage>
        <taxon>Bacteria</taxon>
        <taxon>Pseudomonadati</taxon>
        <taxon>Pseudomonadota</taxon>
        <taxon>Betaproteobacteria</taxon>
        <taxon>Burkholderiales</taxon>
        <taxon>Burkholderiaceae</taxon>
        <taxon>Cupriavidus</taxon>
    </lineage>
</organism>
<feature type="region of interest" description="Disordered" evidence="1">
    <location>
        <begin position="1"/>
        <end position="39"/>
    </location>
</feature>
<evidence type="ECO:0000256" key="1">
    <source>
        <dbReference type="SAM" id="MobiDB-lite"/>
    </source>
</evidence>
<evidence type="ECO:0000313" key="2">
    <source>
        <dbReference type="EMBL" id="CAG9169717.1"/>
    </source>
</evidence>
<accession>A0ABM8WQP6</accession>
<reference evidence="2 3" key="1">
    <citation type="submission" date="2021-08" db="EMBL/GenBank/DDBJ databases">
        <authorList>
            <person name="Peeters C."/>
        </authorList>
    </citation>
    <scope>NUCLEOTIDE SEQUENCE [LARGE SCALE GENOMIC DNA]</scope>
    <source>
        <strain evidence="2 3">LMG 23994</strain>
    </source>
</reference>
<gene>
    <name evidence="2" type="ORF">LMG23994_01628</name>
</gene>